<gene>
    <name evidence="2" type="primary">mazG</name>
    <name evidence="2" type="ORF">ACERLL_07935</name>
</gene>
<reference evidence="2 3" key="1">
    <citation type="submission" date="2024-08" db="EMBL/GenBank/DDBJ databases">
        <title>Whole-genome sequencing of halo(alkali)philic microorganisms from hypersaline lakes.</title>
        <authorList>
            <person name="Sorokin D.Y."/>
            <person name="Merkel A.Y."/>
            <person name="Messina E."/>
            <person name="Yakimov M."/>
        </authorList>
    </citation>
    <scope>NUCLEOTIDE SEQUENCE [LARGE SCALE GENOMIC DNA]</scope>
    <source>
        <strain evidence="2 3">Cl-TMA</strain>
    </source>
</reference>
<proteinExistence type="predicted"/>
<feature type="domain" description="NTP pyrophosphohydrolase MazG-like" evidence="1">
    <location>
        <begin position="168"/>
        <end position="232"/>
    </location>
</feature>
<dbReference type="SUPFAM" id="SSF101386">
    <property type="entry name" value="all-alpha NTP pyrophosphatases"/>
    <property type="match status" value="2"/>
</dbReference>
<keyword evidence="2" id="KW-0378">Hydrolase</keyword>
<dbReference type="PANTHER" id="PTHR30522">
    <property type="entry name" value="NUCLEOSIDE TRIPHOSPHATE PYROPHOSPHOHYDROLASE"/>
    <property type="match status" value="1"/>
</dbReference>
<dbReference type="Proteomes" id="UP001575181">
    <property type="component" value="Unassembled WGS sequence"/>
</dbReference>
<dbReference type="NCBIfam" id="NF007113">
    <property type="entry name" value="PRK09562.1"/>
    <property type="match status" value="1"/>
</dbReference>
<name>A0ABV4TU15_9GAMM</name>
<dbReference type="NCBIfam" id="TIGR00444">
    <property type="entry name" value="mazG"/>
    <property type="match status" value="1"/>
</dbReference>
<feature type="domain" description="NTP pyrophosphohydrolase MazG-like" evidence="1">
    <location>
        <begin position="27"/>
        <end position="100"/>
    </location>
</feature>
<protein>
    <submittedName>
        <fullName evidence="2">Nucleoside triphosphate pyrophosphohydrolase</fullName>
        <ecNumber evidence="2">3.6.1.9</ecNumber>
    </submittedName>
</protein>
<dbReference type="InterPro" id="IPR048011">
    <property type="entry name" value="NTP-PPase_MazG-like_C"/>
</dbReference>
<dbReference type="CDD" id="cd11529">
    <property type="entry name" value="NTP-PPase_MazG_Cterm"/>
    <property type="match status" value="1"/>
</dbReference>
<dbReference type="Gene3D" id="1.10.287.1080">
    <property type="entry name" value="MazG-like"/>
    <property type="match status" value="2"/>
</dbReference>
<dbReference type="Pfam" id="PF03819">
    <property type="entry name" value="MazG"/>
    <property type="match status" value="2"/>
</dbReference>
<dbReference type="GO" id="GO:0047429">
    <property type="term" value="F:nucleoside triphosphate diphosphatase activity"/>
    <property type="evidence" value="ECO:0007669"/>
    <property type="project" value="UniProtKB-EC"/>
</dbReference>
<dbReference type="CDD" id="cd11528">
    <property type="entry name" value="NTP-PPase_MazG_Nterm"/>
    <property type="match status" value="1"/>
</dbReference>
<dbReference type="InterPro" id="IPR048015">
    <property type="entry name" value="NTP-PPase_MazG-like_N"/>
</dbReference>
<comment type="caution">
    <text evidence="2">The sequence shown here is derived from an EMBL/GenBank/DDBJ whole genome shotgun (WGS) entry which is preliminary data.</text>
</comment>
<keyword evidence="3" id="KW-1185">Reference proteome</keyword>
<accession>A0ABV4TU15</accession>
<evidence type="ECO:0000259" key="1">
    <source>
        <dbReference type="Pfam" id="PF03819"/>
    </source>
</evidence>
<dbReference type="EC" id="3.6.1.9" evidence="2"/>
<organism evidence="2 3">
    <name type="scientific">Thiohalorhabdus methylotrophus</name>
    <dbReference type="NCBI Taxonomy" id="3242694"/>
    <lineage>
        <taxon>Bacteria</taxon>
        <taxon>Pseudomonadati</taxon>
        <taxon>Pseudomonadota</taxon>
        <taxon>Gammaproteobacteria</taxon>
        <taxon>Thiohalorhabdales</taxon>
        <taxon>Thiohalorhabdaceae</taxon>
        <taxon>Thiohalorhabdus</taxon>
    </lineage>
</organism>
<dbReference type="InterPro" id="IPR004518">
    <property type="entry name" value="MazG-like_dom"/>
</dbReference>
<dbReference type="InterPro" id="IPR011551">
    <property type="entry name" value="NTP_PyrPHydrolase_MazG"/>
</dbReference>
<sequence>MTEMSRLLEIMARLRDPEGGCPWDRQQTYASIVPHTLEEAYEVADAIEREDWAHLPDELGDLLFQVVFYAQIAREEGRFDFGDVAAAVSDKLVRRHPHVFGGQDFQSAEEQSRAWEAQKAEERAARQAGEGSGSALDDVARTLPAVQRAGKLQERAERTGFEWPRDEDLFAKVDEELGELRHEVEEEGPAERVEHEVGDLLFAAVGLARRLGVDPETALRRSNDRFEERFRHMEGALRTEGRAMETQSLGELKRLWRAAKAATGGGGAGE</sequence>
<evidence type="ECO:0000313" key="2">
    <source>
        <dbReference type="EMBL" id="MFA9460752.1"/>
    </source>
</evidence>
<dbReference type="PANTHER" id="PTHR30522:SF0">
    <property type="entry name" value="NUCLEOSIDE TRIPHOSPHATE PYROPHOSPHOHYDROLASE"/>
    <property type="match status" value="1"/>
</dbReference>
<dbReference type="EMBL" id="JBGUAW010000005">
    <property type="protein sequence ID" value="MFA9460752.1"/>
    <property type="molecule type" value="Genomic_DNA"/>
</dbReference>
<evidence type="ECO:0000313" key="3">
    <source>
        <dbReference type="Proteomes" id="UP001575181"/>
    </source>
</evidence>
<dbReference type="RefSeq" id="WP_373655539.1">
    <property type="nucleotide sequence ID" value="NZ_JBGUAW010000005.1"/>
</dbReference>